<evidence type="ECO:0000313" key="2">
    <source>
        <dbReference type="EMBL" id="GMI57611.1"/>
    </source>
</evidence>
<keyword evidence="1" id="KW-0472">Membrane</keyword>
<sequence>MPFSHEDAEAYLRSLRPRDSLGAELDPSKFQIGSHFKARDSLAVTRMAQKSEPPPLNTSLHNALHNNSDEELATSLLTHIHGPSSPRVERGVLKDDLSTDRQQDVRSGHHFSRKFGIGVSLYMKMLKMLSVCFLIMGLINVALLEAYMQGQANIDQADEVEGGGLESTTLANVPPTNQTLTWGALDQRDVFVVLSAFDAVSITVFMVFCVVLIRKQDAAIEDNDLIQTTPSDYSVTMRGIPGDVKDPLEVKQYFETLLRAAMNEEQVAEEFWRVHEVVIHHRCADILERSEKIADLHLQVRDYEEVVGGDENNPQMHKLRTLREKVAALVSKQETDLAREHESVCCFVTFENDEGKDFCVKHFKEQRKRLQKGCCSRSSPADYDHLATLSKFRGDFIDVRRAPEPTQIKFENLEKEKSK</sequence>
<comment type="caution">
    <text evidence="2">The sequence shown here is derived from an EMBL/GenBank/DDBJ whole genome shotgun (WGS) entry which is preliminary data.</text>
</comment>
<evidence type="ECO:0000313" key="3">
    <source>
        <dbReference type="Proteomes" id="UP001165060"/>
    </source>
</evidence>
<dbReference type="PANTHER" id="PTHR13018">
    <property type="entry name" value="PROBABLE MEMBRANE PROTEIN DUF221-RELATED"/>
    <property type="match status" value="1"/>
</dbReference>
<gene>
    <name evidence="2" type="ORF">TeGR_g12257</name>
</gene>
<keyword evidence="1" id="KW-0812">Transmembrane</keyword>
<feature type="non-terminal residue" evidence="2">
    <location>
        <position position="419"/>
    </location>
</feature>
<proteinExistence type="predicted"/>
<reference evidence="2 3" key="1">
    <citation type="journal article" date="2023" name="Commun. Biol.">
        <title>Genome analysis of Parmales, the sister group of diatoms, reveals the evolutionary specialization of diatoms from phago-mixotrophs to photoautotrophs.</title>
        <authorList>
            <person name="Ban H."/>
            <person name="Sato S."/>
            <person name="Yoshikawa S."/>
            <person name="Yamada K."/>
            <person name="Nakamura Y."/>
            <person name="Ichinomiya M."/>
            <person name="Sato N."/>
            <person name="Blanc-Mathieu R."/>
            <person name="Endo H."/>
            <person name="Kuwata A."/>
            <person name="Ogata H."/>
        </authorList>
    </citation>
    <scope>NUCLEOTIDE SEQUENCE [LARGE SCALE GENOMIC DNA]</scope>
</reference>
<organism evidence="2 3">
    <name type="scientific">Tetraparma gracilis</name>
    <dbReference type="NCBI Taxonomy" id="2962635"/>
    <lineage>
        <taxon>Eukaryota</taxon>
        <taxon>Sar</taxon>
        <taxon>Stramenopiles</taxon>
        <taxon>Ochrophyta</taxon>
        <taxon>Bolidophyceae</taxon>
        <taxon>Parmales</taxon>
        <taxon>Triparmaceae</taxon>
        <taxon>Tetraparma</taxon>
    </lineage>
</organism>
<feature type="transmembrane region" description="Helical" evidence="1">
    <location>
        <begin position="128"/>
        <end position="148"/>
    </location>
</feature>
<feature type="transmembrane region" description="Helical" evidence="1">
    <location>
        <begin position="190"/>
        <end position="213"/>
    </location>
</feature>
<dbReference type="Proteomes" id="UP001165060">
    <property type="component" value="Unassembled WGS sequence"/>
</dbReference>
<protein>
    <submittedName>
        <fullName evidence="2">Uncharacterized protein</fullName>
    </submittedName>
</protein>
<keyword evidence="3" id="KW-1185">Reference proteome</keyword>
<keyword evidence="1" id="KW-1133">Transmembrane helix</keyword>
<dbReference type="InterPro" id="IPR045122">
    <property type="entry name" value="Csc1-like"/>
</dbReference>
<dbReference type="EMBL" id="BRYB01006436">
    <property type="protein sequence ID" value="GMI57611.1"/>
    <property type="molecule type" value="Genomic_DNA"/>
</dbReference>
<dbReference type="PANTHER" id="PTHR13018:SF5">
    <property type="entry name" value="RE44586P"/>
    <property type="match status" value="1"/>
</dbReference>
<name>A0ABQ6NEH0_9STRA</name>
<accession>A0ABQ6NEH0</accession>
<evidence type="ECO:0000256" key="1">
    <source>
        <dbReference type="SAM" id="Phobius"/>
    </source>
</evidence>